<evidence type="ECO:0000313" key="1">
    <source>
        <dbReference type="EMBL" id="MBB5062672.1"/>
    </source>
</evidence>
<organism evidence="1 2">
    <name type="scientific">Granulicella mallensis</name>
    <dbReference type="NCBI Taxonomy" id="940614"/>
    <lineage>
        <taxon>Bacteria</taxon>
        <taxon>Pseudomonadati</taxon>
        <taxon>Acidobacteriota</taxon>
        <taxon>Terriglobia</taxon>
        <taxon>Terriglobales</taxon>
        <taxon>Acidobacteriaceae</taxon>
        <taxon>Granulicella</taxon>
    </lineage>
</organism>
<dbReference type="EMBL" id="JACHIO010000003">
    <property type="protein sequence ID" value="MBB5062672.1"/>
    <property type="molecule type" value="Genomic_DNA"/>
</dbReference>
<sequence length="304" mass="32927">MIAALIAAAVPLARAMPQDSPRSEIVNVEALMTRVGPPSPLAIKEFKNAGMEGVRPHTLTASERTTVEVTLASLPLLTRRVLEKKLHYLAFVDGIPGEGTGLTSPVAKTGLYDITLRASILDEPLSIFLTTKERRLFTNDGTGLTVMVSGTGTDALTYVLLHESAHVVDNSCGITANPRSRFVADIWASQKRFVPRLEASVVAATAFHGGRPLRIGQAAAVYDAMAQTGFVSLYATHGSLDDFAELVAWREILVQHQGNLVIEVKDASGKSLRRWEPLTFPEVQKRFEDVDKLRASPATCRGVV</sequence>
<dbReference type="RefSeq" id="WP_221314280.1">
    <property type="nucleotide sequence ID" value="NZ_JACHIO010000003.1"/>
</dbReference>
<proteinExistence type="predicted"/>
<name>A0A7W8E8C5_9BACT</name>
<comment type="caution">
    <text evidence="1">The sequence shown here is derived from an EMBL/GenBank/DDBJ whole genome shotgun (WGS) entry which is preliminary data.</text>
</comment>
<reference evidence="1 2" key="1">
    <citation type="submission" date="2020-08" db="EMBL/GenBank/DDBJ databases">
        <title>Genomic Encyclopedia of Type Strains, Phase IV (KMG-V): Genome sequencing to study the core and pangenomes of soil and plant-associated prokaryotes.</title>
        <authorList>
            <person name="Whitman W."/>
        </authorList>
    </citation>
    <scope>NUCLEOTIDE SEQUENCE [LARGE SCALE GENOMIC DNA]</scope>
    <source>
        <strain evidence="1 2">X5P3</strain>
    </source>
</reference>
<dbReference type="Proteomes" id="UP000584867">
    <property type="component" value="Unassembled WGS sequence"/>
</dbReference>
<gene>
    <name evidence="1" type="ORF">HDF15_001002</name>
</gene>
<dbReference type="AlphaFoldDB" id="A0A7W8E8C5"/>
<accession>A0A7W8E8C5</accession>
<protein>
    <submittedName>
        <fullName evidence="1">Uncharacterized protein</fullName>
    </submittedName>
</protein>
<evidence type="ECO:0000313" key="2">
    <source>
        <dbReference type="Proteomes" id="UP000584867"/>
    </source>
</evidence>